<dbReference type="GO" id="GO:0046872">
    <property type="term" value="F:metal ion binding"/>
    <property type="evidence" value="ECO:0007669"/>
    <property type="project" value="UniProtKB-KW"/>
</dbReference>
<dbReference type="GO" id="GO:0051603">
    <property type="term" value="P:proteolysis involved in protein catabolic process"/>
    <property type="evidence" value="ECO:0007669"/>
    <property type="project" value="TreeGrafter"/>
</dbReference>
<sequence>MKDSMIRGRRPGLAALVLALSVAFTPAGPASAQLPSLGDSSDISASTERRIGDRIARELYRDPDYIDDPLLHEYVMSLWQPLLAAARQRGDLNTELDQRFAWQVLLGKDRSINAFALPGGWLGLHLGLVASSGSRDELAAVLAHELSHVTQRHIARLMSREKRQTPWMIGAMILGALAAAKSPEAGKAVMTGGQALAVQNQLNFSREMEREADRVGLGIMSQAGFQPQGFAGMFEKLQQQSRLNDDGAYPYLRTHPLTTERLADMQSRQVLGGRSAAPVDWEHAMMAARARALSAGGTEALRNVLREASSTPADAGDLRQAGVLYAGALAASKLGDHATALRLVDQLGAKVQQQPAAMRASRVLAGEIALAANDRQRIAPWVDEATGSGRPEVLLSARAALRAGQPAQAAQKLQTWVALHPQDGTAWQLLATAHAAQGQPARAVRAEAEAQVAWMDYAAAMDRLRAAQDLARRGSGSDHIEASIIDTRVRQVESLLREQALER</sequence>
<evidence type="ECO:0000256" key="6">
    <source>
        <dbReference type="ARBA" id="ARBA00023049"/>
    </source>
</evidence>
<organism evidence="9 10">
    <name type="scientific">Ramlibacter rhizophilus</name>
    <dbReference type="NCBI Taxonomy" id="1781167"/>
    <lineage>
        <taxon>Bacteria</taxon>
        <taxon>Pseudomonadati</taxon>
        <taxon>Pseudomonadota</taxon>
        <taxon>Betaproteobacteria</taxon>
        <taxon>Burkholderiales</taxon>
        <taxon>Comamonadaceae</taxon>
        <taxon>Ramlibacter</taxon>
    </lineage>
</organism>
<name>A0A4Z0BEW9_9BURK</name>
<dbReference type="OrthoDB" id="9810445at2"/>
<dbReference type="Gene3D" id="3.30.2010.10">
    <property type="entry name" value="Metalloproteases ('zincins'), catalytic domain"/>
    <property type="match status" value="1"/>
</dbReference>
<proteinExistence type="predicted"/>
<dbReference type="SUPFAM" id="SSF48452">
    <property type="entry name" value="TPR-like"/>
    <property type="match status" value="1"/>
</dbReference>
<keyword evidence="2" id="KW-0645">Protease</keyword>
<evidence type="ECO:0000256" key="2">
    <source>
        <dbReference type="ARBA" id="ARBA00022670"/>
    </source>
</evidence>
<dbReference type="GO" id="GO:0016020">
    <property type="term" value="C:membrane"/>
    <property type="evidence" value="ECO:0007669"/>
    <property type="project" value="TreeGrafter"/>
</dbReference>
<keyword evidence="4" id="KW-0378">Hydrolase</keyword>
<dbReference type="Pfam" id="PF01435">
    <property type="entry name" value="Peptidase_M48"/>
    <property type="match status" value="1"/>
</dbReference>
<reference evidence="9 10" key="1">
    <citation type="submission" date="2019-03" db="EMBL/GenBank/DDBJ databases">
        <title>Ramlibacter rhizophilus CCTCC AB2015357, whole genome shotgun sequence.</title>
        <authorList>
            <person name="Zhang X."/>
            <person name="Feng G."/>
            <person name="Zhu H."/>
        </authorList>
    </citation>
    <scope>NUCLEOTIDE SEQUENCE [LARGE SCALE GENOMIC DNA]</scope>
    <source>
        <strain evidence="9 10">CCTCC AB2015357</strain>
    </source>
</reference>
<dbReference type="InterPro" id="IPR011990">
    <property type="entry name" value="TPR-like_helical_dom_sf"/>
</dbReference>
<evidence type="ECO:0000313" key="10">
    <source>
        <dbReference type="Proteomes" id="UP000297564"/>
    </source>
</evidence>
<comment type="cofactor">
    <cofactor evidence="1">
        <name>Zn(2+)</name>
        <dbReference type="ChEBI" id="CHEBI:29105"/>
    </cofactor>
</comment>
<keyword evidence="6" id="KW-0482">Metalloprotease</keyword>
<dbReference type="AlphaFoldDB" id="A0A4Z0BEW9"/>
<dbReference type="Proteomes" id="UP000297564">
    <property type="component" value="Unassembled WGS sequence"/>
</dbReference>
<evidence type="ECO:0000256" key="4">
    <source>
        <dbReference type="ARBA" id="ARBA00022801"/>
    </source>
</evidence>
<dbReference type="Gene3D" id="1.25.40.10">
    <property type="entry name" value="Tetratricopeptide repeat domain"/>
    <property type="match status" value="1"/>
</dbReference>
<accession>A0A4Z0BEW9</accession>
<dbReference type="PANTHER" id="PTHR22726:SF1">
    <property type="entry name" value="METALLOENDOPEPTIDASE OMA1, MITOCHONDRIAL"/>
    <property type="match status" value="1"/>
</dbReference>
<keyword evidence="3" id="KW-0479">Metal-binding</keyword>
<feature type="signal peptide" evidence="7">
    <location>
        <begin position="1"/>
        <end position="32"/>
    </location>
</feature>
<keyword evidence="10" id="KW-1185">Reference proteome</keyword>
<feature type="chain" id="PRO_5021394659" evidence="7">
    <location>
        <begin position="33"/>
        <end position="503"/>
    </location>
</feature>
<gene>
    <name evidence="9" type="ORF">EZ242_15675</name>
</gene>
<keyword evidence="7" id="KW-0732">Signal</keyword>
<dbReference type="InterPro" id="IPR051156">
    <property type="entry name" value="Mito/Outer_Membr_Metalloprot"/>
</dbReference>
<dbReference type="EMBL" id="SMLL01000006">
    <property type="protein sequence ID" value="TFY97895.1"/>
    <property type="molecule type" value="Genomic_DNA"/>
</dbReference>
<evidence type="ECO:0000256" key="5">
    <source>
        <dbReference type="ARBA" id="ARBA00022833"/>
    </source>
</evidence>
<evidence type="ECO:0000259" key="8">
    <source>
        <dbReference type="Pfam" id="PF01435"/>
    </source>
</evidence>
<dbReference type="GO" id="GO:0004222">
    <property type="term" value="F:metalloendopeptidase activity"/>
    <property type="evidence" value="ECO:0007669"/>
    <property type="project" value="InterPro"/>
</dbReference>
<evidence type="ECO:0000256" key="7">
    <source>
        <dbReference type="SAM" id="SignalP"/>
    </source>
</evidence>
<comment type="caution">
    <text evidence="9">The sequence shown here is derived from an EMBL/GenBank/DDBJ whole genome shotgun (WGS) entry which is preliminary data.</text>
</comment>
<evidence type="ECO:0000256" key="3">
    <source>
        <dbReference type="ARBA" id="ARBA00022723"/>
    </source>
</evidence>
<dbReference type="RefSeq" id="WP_135286121.1">
    <property type="nucleotide sequence ID" value="NZ_SMLL01000006.1"/>
</dbReference>
<protein>
    <submittedName>
        <fullName evidence="9">Peptidase M48</fullName>
    </submittedName>
</protein>
<keyword evidence="5" id="KW-0862">Zinc</keyword>
<dbReference type="InterPro" id="IPR001915">
    <property type="entry name" value="Peptidase_M48"/>
</dbReference>
<evidence type="ECO:0000256" key="1">
    <source>
        <dbReference type="ARBA" id="ARBA00001947"/>
    </source>
</evidence>
<dbReference type="PANTHER" id="PTHR22726">
    <property type="entry name" value="METALLOENDOPEPTIDASE OMA1"/>
    <property type="match status" value="1"/>
</dbReference>
<feature type="domain" description="Peptidase M48" evidence="8">
    <location>
        <begin position="102"/>
        <end position="268"/>
    </location>
</feature>
<evidence type="ECO:0000313" key="9">
    <source>
        <dbReference type="EMBL" id="TFY97895.1"/>
    </source>
</evidence>